<evidence type="ECO:0000313" key="1">
    <source>
        <dbReference type="EMBL" id="GAD85275.1"/>
    </source>
</evidence>
<dbReference type="RefSeq" id="WP_022566635.1">
    <property type="nucleotide sequence ID" value="NZ_BAFO02000030.1"/>
</dbReference>
<dbReference type="Proteomes" id="UP000017048">
    <property type="component" value="Unassembled WGS sequence"/>
</dbReference>
<dbReference type="GeneID" id="91520075"/>
<accession>U5ED67</accession>
<proteinExistence type="predicted"/>
<gene>
    <name evidence="1" type="ORF">NCAST_30_00450</name>
</gene>
<reference evidence="1 2" key="1">
    <citation type="journal article" date="2014" name="BMC Genomics">
        <title>Genome based analysis of type-I polyketide synthase and nonribosomal peptide synthetase gene clusters in seven strains of five representative Nocardia species.</title>
        <authorList>
            <person name="Komaki H."/>
            <person name="Ichikawa N."/>
            <person name="Hosoyama A."/>
            <person name="Takahashi-Nakaguchi A."/>
            <person name="Matsuzawa T."/>
            <person name="Suzuki K."/>
            <person name="Fujita N."/>
            <person name="Gonoi T."/>
        </authorList>
    </citation>
    <scope>NUCLEOTIDE SEQUENCE [LARGE SCALE GENOMIC DNA]</scope>
    <source>
        <strain evidence="1 2">NBRC 15531</strain>
    </source>
</reference>
<name>U5ED67_NOCAS</name>
<organism evidence="1 2">
    <name type="scientific">Nocardia asteroides NBRC 15531</name>
    <dbReference type="NCBI Taxonomy" id="1110697"/>
    <lineage>
        <taxon>Bacteria</taxon>
        <taxon>Bacillati</taxon>
        <taxon>Actinomycetota</taxon>
        <taxon>Actinomycetes</taxon>
        <taxon>Mycobacteriales</taxon>
        <taxon>Nocardiaceae</taxon>
        <taxon>Nocardia</taxon>
    </lineage>
</organism>
<comment type="caution">
    <text evidence="1">The sequence shown here is derived from an EMBL/GenBank/DDBJ whole genome shotgun (WGS) entry which is preliminary data.</text>
</comment>
<keyword evidence="2" id="KW-1185">Reference proteome</keyword>
<dbReference type="AlphaFoldDB" id="U5ED67"/>
<protein>
    <submittedName>
        <fullName evidence="1">Uncharacterized protein</fullName>
    </submittedName>
</protein>
<dbReference type="EMBL" id="BAFO02000030">
    <property type="protein sequence ID" value="GAD85275.1"/>
    <property type="molecule type" value="Genomic_DNA"/>
</dbReference>
<evidence type="ECO:0000313" key="2">
    <source>
        <dbReference type="Proteomes" id="UP000017048"/>
    </source>
</evidence>
<sequence>MPRDTLVVHDHELIKRGFELATLAEQLEVGDIGLEFLTGKPQGP</sequence>